<evidence type="ECO:0000313" key="10">
    <source>
        <dbReference type="Proteomes" id="UP001274321"/>
    </source>
</evidence>
<evidence type="ECO:0000256" key="3">
    <source>
        <dbReference type="ARBA" id="ARBA00006759"/>
    </source>
</evidence>
<dbReference type="InterPro" id="IPR036866">
    <property type="entry name" value="RibonucZ/Hydroxyglut_hydro"/>
</dbReference>
<evidence type="ECO:0000313" key="9">
    <source>
        <dbReference type="EMBL" id="MDX6806740.1"/>
    </source>
</evidence>
<dbReference type="Proteomes" id="UP001274321">
    <property type="component" value="Unassembled WGS sequence"/>
</dbReference>
<reference evidence="9 10" key="1">
    <citation type="submission" date="2023-11" db="EMBL/GenBank/DDBJ databases">
        <authorList>
            <person name="Bao R."/>
        </authorList>
    </citation>
    <scope>NUCLEOTIDE SEQUENCE [LARGE SCALE GENOMIC DNA]</scope>
    <source>
        <strain evidence="9 10">PJ23</strain>
    </source>
</reference>
<dbReference type="Pfam" id="PF16123">
    <property type="entry name" value="HAGH_C"/>
    <property type="match status" value="1"/>
</dbReference>
<feature type="binding site" evidence="7">
    <location>
        <position position="57"/>
    </location>
    <ligand>
        <name>Zn(2+)</name>
        <dbReference type="ChEBI" id="CHEBI:29105"/>
        <label>2</label>
    </ligand>
</feature>
<dbReference type="EC" id="3.1.2.6" evidence="7"/>
<evidence type="ECO:0000256" key="4">
    <source>
        <dbReference type="ARBA" id="ARBA00022723"/>
    </source>
</evidence>
<comment type="caution">
    <text evidence="9">The sequence shown here is derived from an EMBL/GenBank/DDBJ whole genome shotgun (WGS) entry which is preliminary data.</text>
</comment>
<evidence type="ECO:0000259" key="8">
    <source>
        <dbReference type="SMART" id="SM00849"/>
    </source>
</evidence>
<gene>
    <name evidence="7 9" type="primary">gloB</name>
    <name evidence="9" type="ORF">SCD90_11755</name>
</gene>
<keyword evidence="10" id="KW-1185">Reference proteome</keyword>
<proteinExistence type="inferred from homology"/>
<feature type="binding site" evidence="7">
    <location>
        <position position="55"/>
    </location>
    <ligand>
        <name>Zn(2+)</name>
        <dbReference type="ChEBI" id="CHEBI:29105"/>
        <label>1</label>
    </ligand>
</feature>
<dbReference type="Pfam" id="PF00753">
    <property type="entry name" value="Lactamase_B"/>
    <property type="match status" value="1"/>
</dbReference>
<dbReference type="SMART" id="SM00849">
    <property type="entry name" value="Lactamase_B"/>
    <property type="match status" value="1"/>
</dbReference>
<comment type="subunit">
    <text evidence="7">Monomer.</text>
</comment>
<dbReference type="InterPro" id="IPR050110">
    <property type="entry name" value="Glyoxalase_II_hydrolase"/>
</dbReference>
<evidence type="ECO:0000256" key="1">
    <source>
        <dbReference type="ARBA" id="ARBA00001623"/>
    </source>
</evidence>
<organism evidence="9 10">
    <name type="scientific">Terrihabitans rhizophilus</name>
    <dbReference type="NCBI Taxonomy" id="3092662"/>
    <lineage>
        <taxon>Bacteria</taxon>
        <taxon>Pseudomonadati</taxon>
        <taxon>Pseudomonadota</taxon>
        <taxon>Alphaproteobacteria</taxon>
        <taxon>Hyphomicrobiales</taxon>
        <taxon>Terrihabitans</taxon>
    </lineage>
</organism>
<name>A0ABU4RST7_9HYPH</name>
<keyword evidence="6 7" id="KW-0862">Zinc</keyword>
<evidence type="ECO:0000256" key="7">
    <source>
        <dbReference type="HAMAP-Rule" id="MF_01374"/>
    </source>
</evidence>
<feature type="binding site" evidence="7">
    <location>
        <position position="111"/>
    </location>
    <ligand>
        <name>Zn(2+)</name>
        <dbReference type="ChEBI" id="CHEBI:29105"/>
        <label>1</label>
    </ligand>
</feature>
<keyword evidence="5 7" id="KW-0378">Hydrolase</keyword>
<dbReference type="PANTHER" id="PTHR43705:SF1">
    <property type="entry name" value="HYDROXYACYLGLUTATHIONE HYDROLASE GLOB"/>
    <property type="match status" value="1"/>
</dbReference>
<comment type="pathway">
    <text evidence="2 7">Secondary metabolite metabolism; methylglyoxal degradation; (R)-lactate from methylglyoxal: step 2/2.</text>
</comment>
<dbReference type="PIRSF" id="PIRSF005457">
    <property type="entry name" value="Glx"/>
    <property type="match status" value="1"/>
</dbReference>
<dbReference type="RefSeq" id="WP_319844868.1">
    <property type="nucleotide sequence ID" value="NZ_JAXAFJ010000007.1"/>
</dbReference>
<protein>
    <recommendedName>
        <fullName evidence="7">Hydroxyacylglutathione hydrolase</fullName>
        <ecNumber evidence="7">3.1.2.6</ecNumber>
    </recommendedName>
    <alternativeName>
        <fullName evidence="7">Glyoxalase II</fullName>
        <shortName evidence="7">Glx II</shortName>
    </alternativeName>
</protein>
<dbReference type="PANTHER" id="PTHR43705">
    <property type="entry name" value="HYDROXYACYLGLUTATHIONE HYDROLASE"/>
    <property type="match status" value="1"/>
</dbReference>
<evidence type="ECO:0000256" key="6">
    <source>
        <dbReference type="ARBA" id="ARBA00022833"/>
    </source>
</evidence>
<keyword evidence="4 7" id="KW-0479">Metal-binding</keyword>
<dbReference type="InterPro" id="IPR035680">
    <property type="entry name" value="Clx_II_MBL"/>
</dbReference>
<comment type="function">
    <text evidence="7">Thiolesterase that catalyzes the hydrolysis of S-D-lactoyl-glutathione to form glutathione and D-lactic acid.</text>
</comment>
<feature type="binding site" evidence="7">
    <location>
        <position position="58"/>
    </location>
    <ligand>
        <name>Zn(2+)</name>
        <dbReference type="ChEBI" id="CHEBI:29105"/>
        <label>2</label>
    </ligand>
</feature>
<evidence type="ECO:0000256" key="5">
    <source>
        <dbReference type="ARBA" id="ARBA00022801"/>
    </source>
</evidence>
<feature type="binding site" evidence="7">
    <location>
        <position position="53"/>
    </location>
    <ligand>
        <name>Zn(2+)</name>
        <dbReference type="ChEBI" id="CHEBI:29105"/>
        <label>1</label>
    </ligand>
</feature>
<dbReference type="CDD" id="cd07723">
    <property type="entry name" value="hydroxyacylglutathione_hydrolase_MBL-fold"/>
    <property type="match status" value="1"/>
</dbReference>
<dbReference type="Gene3D" id="3.60.15.10">
    <property type="entry name" value="Ribonuclease Z/Hydroxyacylglutathione hydrolase-like"/>
    <property type="match status" value="1"/>
</dbReference>
<accession>A0ABU4RST7</accession>
<feature type="binding site" evidence="7">
    <location>
        <position position="130"/>
    </location>
    <ligand>
        <name>Zn(2+)</name>
        <dbReference type="ChEBI" id="CHEBI:29105"/>
        <label>1</label>
    </ligand>
</feature>
<sequence length="252" mass="27493">MPEIRLVPCLADNYAVIVKEGSTVFLVDAPEAAPIRDQLDEDGWRITHILITHKHDDHIAGIAELVEAFSPEVIGPAAEAGSIPGLTRTVREGDVVEVGPLWADVYDTPGHTLGHVVFHFPELKLLFSGDTMFALGCGRLFEGTPAQMWDSLRKLRQLPDDTIVYSGHEYTLSNARFAVSIDPANEGLRTRAAEIERKRADGVPTVPFQLGLEKTTSPFLRADDPALAEAMGLSAADPAALFAEIRGQKDRF</sequence>
<comment type="cofactor">
    <cofactor evidence="7">
        <name>Zn(2+)</name>
        <dbReference type="ChEBI" id="CHEBI:29105"/>
    </cofactor>
    <text evidence="7">Binds 2 Zn(2+) ions per subunit.</text>
</comment>
<dbReference type="SUPFAM" id="SSF56281">
    <property type="entry name" value="Metallo-hydrolase/oxidoreductase"/>
    <property type="match status" value="1"/>
</dbReference>
<dbReference type="NCBIfam" id="TIGR03413">
    <property type="entry name" value="GSH_gloB"/>
    <property type="match status" value="1"/>
</dbReference>
<feature type="binding site" evidence="7">
    <location>
        <position position="168"/>
    </location>
    <ligand>
        <name>Zn(2+)</name>
        <dbReference type="ChEBI" id="CHEBI:29105"/>
        <label>2</label>
    </ligand>
</feature>
<comment type="catalytic activity">
    <reaction evidence="1 7">
        <text>an S-(2-hydroxyacyl)glutathione + H2O = a 2-hydroxy carboxylate + glutathione + H(+)</text>
        <dbReference type="Rhea" id="RHEA:21864"/>
        <dbReference type="ChEBI" id="CHEBI:15377"/>
        <dbReference type="ChEBI" id="CHEBI:15378"/>
        <dbReference type="ChEBI" id="CHEBI:57925"/>
        <dbReference type="ChEBI" id="CHEBI:58896"/>
        <dbReference type="ChEBI" id="CHEBI:71261"/>
        <dbReference type="EC" id="3.1.2.6"/>
    </reaction>
</comment>
<evidence type="ECO:0000256" key="2">
    <source>
        <dbReference type="ARBA" id="ARBA00004963"/>
    </source>
</evidence>
<comment type="similarity">
    <text evidence="3 7">Belongs to the metallo-beta-lactamase superfamily. Glyoxalase II family.</text>
</comment>
<feature type="binding site" evidence="7">
    <location>
        <position position="130"/>
    </location>
    <ligand>
        <name>Zn(2+)</name>
        <dbReference type="ChEBI" id="CHEBI:29105"/>
        <label>2</label>
    </ligand>
</feature>
<dbReference type="GO" id="GO:0004416">
    <property type="term" value="F:hydroxyacylglutathione hydrolase activity"/>
    <property type="evidence" value="ECO:0007669"/>
    <property type="project" value="UniProtKB-EC"/>
</dbReference>
<dbReference type="HAMAP" id="MF_01374">
    <property type="entry name" value="Glyoxalase_2"/>
    <property type="match status" value="1"/>
</dbReference>
<dbReference type="InterPro" id="IPR032282">
    <property type="entry name" value="HAGH_C"/>
</dbReference>
<dbReference type="InterPro" id="IPR001279">
    <property type="entry name" value="Metallo-B-lactamas"/>
</dbReference>
<dbReference type="InterPro" id="IPR017782">
    <property type="entry name" value="Hydroxyacylglutathione_Hdrlase"/>
</dbReference>
<dbReference type="EMBL" id="JAXAFJ010000007">
    <property type="protein sequence ID" value="MDX6806740.1"/>
    <property type="molecule type" value="Genomic_DNA"/>
</dbReference>
<feature type="domain" description="Metallo-beta-lactamase" evidence="8">
    <location>
        <begin position="12"/>
        <end position="168"/>
    </location>
</feature>